<dbReference type="GO" id="GO:0005886">
    <property type="term" value="C:plasma membrane"/>
    <property type="evidence" value="ECO:0007669"/>
    <property type="project" value="UniProtKB-SubCell"/>
</dbReference>
<evidence type="ECO:0000256" key="3">
    <source>
        <dbReference type="ARBA" id="ARBA00022692"/>
    </source>
</evidence>
<dbReference type="Gene3D" id="1.20.1250.20">
    <property type="entry name" value="MFS general substrate transporter like domains"/>
    <property type="match status" value="2"/>
</dbReference>
<feature type="transmembrane region" description="Helical" evidence="6">
    <location>
        <begin position="381"/>
        <end position="402"/>
    </location>
</feature>
<evidence type="ECO:0000256" key="4">
    <source>
        <dbReference type="ARBA" id="ARBA00022989"/>
    </source>
</evidence>
<feature type="domain" description="Major facilitator superfamily (MFS) profile" evidence="7">
    <location>
        <begin position="15"/>
        <end position="406"/>
    </location>
</feature>
<dbReference type="InterPro" id="IPR036259">
    <property type="entry name" value="MFS_trans_sf"/>
</dbReference>
<feature type="transmembrane region" description="Helical" evidence="6">
    <location>
        <begin position="54"/>
        <end position="74"/>
    </location>
</feature>
<feature type="transmembrane region" description="Helical" evidence="6">
    <location>
        <begin position="169"/>
        <end position="189"/>
    </location>
</feature>
<evidence type="ECO:0000313" key="9">
    <source>
        <dbReference type="Proteomes" id="UP000219412"/>
    </source>
</evidence>
<feature type="transmembrane region" description="Helical" evidence="6">
    <location>
        <begin position="219"/>
        <end position="244"/>
    </location>
</feature>
<comment type="subcellular location">
    <subcellularLocation>
        <location evidence="1">Cell membrane</location>
        <topology evidence="1">Multi-pass membrane protein</topology>
    </subcellularLocation>
</comment>
<evidence type="ECO:0000313" key="8">
    <source>
        <dbReference type="EMBL" id="SOC40700.1"/>
    </source>
</evidence>
<dbReference type="RefSeq" id="WP_097039883.1">
    <property type="nucleotide sequence ID" value="NZ_OBQF01000002.1"/>
</dbReference>
<evidence type="ECO:0000259" key="7">
    <source>
        <dbReference type="PROSITE" id="PS50850"/>
    </source>
</evidence>
<dbReference type="PANTHER" id="PTHR23527:SF1">
    <property type="entry name" value="BLL3282 PROTEIN"/>
    <property type="match status" value="1"/>
</dbReference>
<organism evidence="8 9">
    <name type="scientific">Salinicoccus kekensis</name>
    <dbReference type="NCBI Taxonomy" id="714307"/>
    <lineage>
        <taxon>Bacteria</taxon>
        <taxon>Bacillati</taxon>
        <taxon>Bacillota</taxon>
        <taxon>Bacilli</taxon>
        <taxon>Bacillales</taxon>
        <taxon>Staphylococcaceae</taxon>
        <taxon>Salinicoccus</taxon>
    </lineage>
</organism>
<dbReference type="AlphaFoldDB" id="A0A285UFP5"/>
<dbReference type="Pfam" id="PF07690">
    <property type="entry name" value="MFS_1"/>
    <property type="match status" value="1"/>
</dbReference>
<protein>
    <submittedName>
        <fullName evidence="8">Sugar phosphate permease</fullName>
    </submittedName>
</protein>
<dbReference type="InterPro" id="IPR020846">
    <property type="entry name" value="MFS_dom"/>
</dbReference>
<reference evidence="9" key="1">
    <citation type="submission" date="2017-08" db="EMBL/GenBank/DDBJ databases">
        <authorList>
            <person name="Varghese N."/>
            <person name="Submissions S."/>
        </authorList>
    </citation>
    <scope>NUCLEOTIDE SEQUENCE [LARGE SCALE GENOMIC DNA]</scope>
    <source>
        <strain evidence="9">DSM 23173</strain>
    </source>
</reference>
<feature type="transmembrane region" description="Helical" evidence="6">
    <location>
        <begin position="144"/>
        <end position="163"/>
    </location>
</feature>
<dbReference type="InterPro" id="IPR011701">
    <property type="entry name" value="MFS"/>
</dbReference>
<name>A0A285UFP5_9STAP</name>
<sequence>MDYINATSKYDPWKMLGCLFMIQVLMALVGRSLAPLGPLFEADLSLSKTQIGMLPAALFLGQALVSIPAGLLVDRAGTKKMLLLLTFCLGLSFASLSFSSFYPLILFLIMVGGFGYGAMHSASNRGVIYWFPVRRRGTAMGIKQTGITAGSAMAALILLPLATQWGWRPVLLIASCLLIVMGFIIFKIYEEPRPIESESPAGTAENILSSIKYLIKNRLYLMVSISAMALNGSQMILNTYIVLFTYEVHAIPLVAAGILLVISEVGGSIGRIVWGIVSDTLFRGNRIIVLVIIAIISSISALTLFSLPAGTSFEIFVPIVFVFGFCISGFNGIWMNAVTEYVPEKLAGSASGFSIMLGSWGVIIGPLIFGLIVDTGSYQTGWFVLFLVLLLITGLLIWILFLSDRQPANGE</sequence>
<evidence type="ECO:0000256" key="5">
    <source>
        <dbReference type="ARBA" id="ARBA00023136"/>
    </source>
</evidence>
<feature type="transmembrane region" description="Helical" evidence="6">
    <location>
        <begin position="104"/>
        <end position="123"/>
    </location>
</feature>
<feature type="transmembrane region" description="Helical" evidence="6">
    <location>
        <begin position="250"/>
        <end position="274"/>
    </location>
</feature>
<keyword evidence="9" id="KW-1185">Reference proteome</keyword>
<keyword evidence="2" id="KW-0813">Transport</keyword>
<feature type="transmembrane region" description="Helical" evidence="6">
    <location>
        <begin position="286"/>
        <end position="309"/>
    </location>
</feature>
<accession>A0A285UFP5</accession>
<evidence type="ECO:0000256" key="1">
    <source>
        <dbReference type="ARBA" id="ARBA00004651"/>
    </source>
</evidence>
<feature type="transmembrane region" description="Helical" evidence="6">
    <location>
        <begin position="315"/>
        <end position="334"/>
    </location>
</feature>
<keyword evidence="4 6" id="KW-1133">Transmembrane helix</keyword>
<gene>
    <name evidence="8" type="ORF">SAMN05878391_1070</name>
</gene>
<feature type="transmembrane region" description="Helical" evidence="6">
    <location>
        <begin position="81"/>
        <end position="98"/>
    </location>
</feature>
<proteinExistence type="predicted"/>
<dbReference type="GO" id="GO:0022857">
    <property type="term" value="F:transmembrane transporter activity"/>
    <property type="evidence" value="ECO:0007669"/>
    <property type="project" value="InterPro"/>
</dbReference>
<evidence type="ECO:0000256" key="2">
    <source>
        <dbReference type="ARBA" id="ARBA00022448"/>
    </source>
</evidence>
<dbReference type="SUPFAM" id="SSF103473">
    <property type="entry name" value="MFS general substrate transporter"/>
    <property type="match status" value="1"/>
</dbReference>
<dbReference type="InterPro" id="IPR052952">
    <property type="entry name" value="MFS-Transporter"/>
</dbReference>
<dbReference type="EMBL" id="OBQF01000002">
    <property type="protein sequence ID" value="SOC40700.1"/>
    <property type="molecule type" value="Genomic_DNA"/>
</dbReference>
<dbReference type="PANTHER" id="PTHR23527">
    <property type="entry name" value="BLL3282 PROTEIN"/>
    <property type="match status" value="1"/>
</dbReference>
<dbReference type="Proteomes" id="UP000219412">
    <property type="component" value="Unassembled WGS sequence"/>
</dbReference>
<feature type="transmembrane region" description="Helical" evidence="6">
    <location>
        <begin position="346"/>
        <end position="369"/>
    </location>
</feature>
<dbReference type="OrthoDB" id="9773404at2"/>
<dbReference type="PROSITE" id="PS50850">
    <property type="entry name" value="MFS"/>
    <property type="match status" value="1"/>
</dbReference>
<keyword evidence="3 6" id="KW-0812">Transmembrane</keyword>
<feature type="transmembrane region" description="Helical" evidence="6">
    <location>
        <begin position="12"/>
        <end position="34"/>
    </location>
</feature>
<evidence type="ECO:0000256" key="6">
    <source>
        <dbReference type="SAM" id="Phobius"/>
    </source>
</evidence>
<keyword evidence="5 6" id="KW-0472">Membrane</keyword>